<dbReference type="InterPro" id="IPR036188">
    <property type="entry name" value="FAD/NAD-bd_sf"/>
</dbReference>
<dbReference type="Pfam" id="PF13454">
    <property type="entry name" value="NAD_binding_9"/>
    <property type="match status" value="1"/>
</dbReference>
<evidence type="ECO:0000313" key="2">
    <source>
        <dbReference type="EMBL" id="OOF97650.1"/>
    </source>
</evidence>
<dbReference type="PANTHER" id="PTHR40254">
    <property type="entry name" value="BLR0577 PROTEIN"/>
    <property type="match status" value="1"/>
</dbReference>
<sequence length="784" mass="86037">MGSSLSSVSDSPTEDIVIVGAGASGIAVLLRLIEHAKNGKRIPPIIVVEKSSPAGPGLAYSPACTGTILNMHTDTMGLHYNDPKHFTRWRSELESGPFPSRANYGEYLEAMWAQIRSEAQQLGLSISIVQDEVSDIDRRDNGTYALTLGAGSHLSAQSVILALGNFTSTLSTHLIDRPGFFPSPWPTSQLKAIPTDASVLIIGSRLSAVDAALFLSKHGHQGPMTFMSRSGRLPKVQGDPEPYPRRYTLYTLARDLESNPADALVRLTTSLMDEIDGVNDGDWTWLQKHASPLAELHADLHAAQEGHVHWQTVLRHTAPVIERYWRCLPLDSQKLFMAKFLSPWMRYRHGMPVQNAEKILDLLKTSQLNVVAGDAVHWDEEAGVFIAQTTAGLIEARYVIEATGQESDLDRIPSPLVQSAVQKGLCTPHPMGGVDVSFETLGASAPGLYTMGSLTRGTHFYVSAIDRVAAHAARIADAVVGEPPVKSLHIAIFLGADLPSHLMASELVPRLLAEGHMPFLFLTSSHQAPSAGQHDPRPFDLRELEFLESELFHKHLRPKLKDQGVQGARLATVEQMQATYGILVQEVPALKQAAILHTLQRHYIDIGISLKCSGELDRGVTNYFSSSSRPLLALDGGILQTSWASKNTNIQLGYSMRNVDRNGMLGDVLETQTCPIGDSKAMLPCVDGVYGVGIQMVLDKIKLLSRGKELIAGPLHKAENIRYLAKEELLRHSRYSGIRLVDGDRVVQVLVESFAPPQKREELRKKLDEVVMEWYAQERVGGQQ</sequence>
<reference evidence="3" key="1">
    <citation type="journal article" date="2017" name="Genome Biol.">
        <title>Comparative genomics reveals high biological diversity and specific adaptations in the industrially and medically important fungal genus Aspergillus.</title>
        <authorList>
            <person name="de Vries R.P."/>
            <person name="Riley R."/>
            <person name="Wiebenga A."/>
            <person name="Aguilar-Osorio G."/>
            <person name="Amillis S."/>
            <person name="Uchima C.A."/>
            <person name="Anderluh G."/>
            <person name="Asadollahi M."/>
            <person name="Askin M."/>
            <person name="Barry K."/>
            <person name="Battaglia E."/>
            <person name="Bayram O."/>
            <person name="Benocci T."/>
            <person name="Braus-Stromeyer S.A."/>
            <person name="Caldana C."/>
            <person name="Canovas D."/>
            <person name="Cerqueira G.C."/>
            <person name="Chen F."/>
            <person name="Chen W."/>
            <person name="Choi C."/>
            <person name="Clum A."/>
            <person name="Dos Santos R.A."/>
            <person name="Damasio A.R."/>
            <person name="Diallinas G."/>
            <person name="Emri T."/>
            <person name="Fekete E."/>
            <person name="Flipphi M."/>
            <person name="Freyberg S."/>
            <person name="Gallo A."/>
            <person name="Gournas C."/>
            <person name="Habgood R."/>
            <person name="Hainaut M."/>
            <person name="Harispe M.L."/>
            <person name="Henrissat B."/>
            <person name="Hilden K.S."/>
            <person name="Hope R."/>
            <person name="Hossain A."/>
            <person name="Karabika E."/>
            <person name="Karaffa L."/>
            <person name="Karanyi Z."/>
            <person name="Krasevec N."/>
            <person name="Kuo A."/>
            <person name="Kusch H."/>
            <person name="LaButti K."/>
            <person name="Lagendijk E.L."/>
            <person name="Lapidus A."/>
            <person name="Levasseur A."/>
            <person name="Lindquist E."/>
            <person name="Lipzen A."/>
            <person name="Logrieco A.F."/>
            <person name="MacCabe A."/>
            <person name="Maekelae M.R."/>
            <person name="Malavazi I."/>
            <person name="Melin P."/>
            <person name="Meyer V."/>
            <person name="Mielnichuk N."/>
            <person name="Miskei M."/>
            <person name="Molnar A.P."/>
            <person name="Mule G."/>
            <person name="Ngan C.Y."/>
            <person name="Orejas M."/>
            <person name="Orosz E."/>
            <person name="Ouedraogo J.P."/>
            <person name="Overkamp K.M."/>
            <person name="Park H.-S."/>
            <person name="Perrone G."/>
            <person name="Piumi F."/>
            <person name="Punt P.J."/>
            <person name="Ram A.F."/>
            <person name="Ramon A."/>
            <person name="Rauscher S."/>
            <person name="Record E."/>
            <person name="Riano-Pachon D.M."/>
            <person name="Robert V."/>
            <person name="Roehrig J."/>
            <person name="Ruller R."/>
            <person name="Salamov A."/>
            <person name="Salih N.S."/>
            <person name="Samson R.A."/>
            <person name="Sandor E."/>
            <person name="Sanguinetti M."/>
            <person name="Schuetze T."/>
            <person name="Sepcic K."/>
            <person name="Shelest E."/>
            <person name="Sherlock G."/>
            <person name="Sophianopoulou V."/>
            <person name="Squina F.M."/>
            <person name="Sun H."/>
            <person name="Susca A."/>
            <person name="Todd R.B."/>
            <person name="Tsang A."/>
            <person name="Unkles S.E."/>
            <person name="van de Wiele N."/>
            <person name="van Rossen-Uffink D."/>
            <person name="Oliveira J.V."/>
            <person name="Vesth T.C."/>
            <person name="Visser J."/>
            <person name="Yu J.-H."/>
            <person name="Zhou M."/>
            <person name="Andersen M.R."/>
            <person name="Archer D.B."/>
            <person name="Baker S.E."/>
            <person name="Benoit I."/>
            <person name="Brakhage A.A."/>
            <person name="Braus G.H."/>
            <person name="Fischer R."/>
            <person name="Frisvad J.C."/>
            <person name="Goldman G.H."/>
            <person name="Houbraken J."/>
            <person name="Oakley B."/>
            <person name="Pocsi I."/>
            <person name="Scazzocchio C."/>
            <person name="Seiboth B."/>
            <person name="vanKuyk P.A."/>
            <person name="Wortman J."/>
            <person name="Dyer P.S."/>
            <person name="Grigoriev I.V."/>
        </authorList>
    </citation>
    <scope>NUCLEOTIDE SEQUENCE [LARGE SCALE GENOMIC DNA]</scope>
    <source>
        <strain evidence="3">ITEM 5010</strain>
    </source>
</reference>
<feature type="domain" description="FAD-dependent urate hydroxylase HpyO/Asp monooxygenase CreE-like FAD/NAD(P)-binding" evidence="1">
    <location>
        <begin position="17"/>
        <end position="165"/>
    </location>
</feature>
<gene>
    <name evidence="2" type="ORF">ASPCADRAFT_505939</name>
</gene>
<protein>
    <recommendedName>
        <fullName evidence="1">FAD-dependent urate hydroxylase HpyO/Asp monooxygenase CreE-like FAD/NAD(P)-binding domain-containing protein</fullName>
    </recommendedName>
</protein>
<dbReference type="Proteomes" id="UP000188318">
    <property type="component" value="Unassembled WGS sequence"/>
</dbReference>
<dbReference type="STRING" id="602072.A0A1R3RT62"/>
<dbReference type="InterPro" id="IPR038732">
    <property type="entry name" value="HpyO/CreE_NAD-binding"/>
</dbReference>
<name>A0A1R3RT62_ASPC5</name>
<keyword evidence="3" id="KW-1185">Reference proteome</keyword>
<dbReference type="PANTHER" id="PTHR40254:SF1">
    <property type="entry name" value="BLR0577 PROTEIN"/>
    <property type="match status" value="1"/>
</dbReference>
<dbReference type="Gene3D" id="3.50.50.60">
    <property type="entry name" value="FAD/NAD(P)-binding domain"/>
    <property type="match status" value="1"/>
</dbReference>
<dbReference type="OMA" id="NMHTDTM"/>
<organism evidence="2 3">
    <name type="scientific">Aspergillus carbonarius (strain ITEM 5010)</name>
    <dbReference type="NCBI Taxonomy" id="602072"/>
    <lineage>
        <taxon>Eukaryota</taxon>
        <taxon>Fungi</taxon>
        <taxon>Dikarya</taxon>
        <taxon>Ascomycota</taxon>
        <taxon>Pezizomycotina</taxon>
        <taxon>Eurotiomycetes</taxon>
        <taxon>Eurotiomycetidae</taxon>
        <taxon>Eurotiales</taxon>
        <taxon>Aspergillaceae</taxon>
        <taxon>Aspergillus</taxon>
        <taxon>Aspergillus subgen. Circumdati</taxon>
    </lineage>
</organism>
<dbReference type="VEuPathDB" id="FungiDB:ASPCADRAFT_505939"/>
<proteinExistence type="predicted"/>
<dbReference type="EMBL" id="KV907497">
    <property type="protein sequence ID" value="OOF97650.1"/>
    <property type="molecule type" value="Genomic_DNA"/>
</dbReference>
<dbReference type="AlphaFoldDB" id="A0A1R3RT62"/>
<evidence type="ECO:0000313" key="3">
    <source>
        <dbReference type="Proteomes" id="UP000188318"/>
    </source>
</evidence>
<accession>A0A1R3RT62</accession>
<dbReference type="SUPFAM" id="SSF51905">
    <property type="entry name" value="FAD/NAD(P)-binding domain"/>
    <property type="match status" value="1"/>
</dbReference>
<dbReference type="InterPro" id="IPR052189">
    <property type="entry name" value="L-asp_N-monooxygenase_NS-form"/>
</dbReference>
<evidence type="ECO:0000259" key="1">
    <source>
        <dbReference type="Pfam" id="PF13454"/>
    </source>
</evidence>
<dbReference type="OrthoDB" id="10268103at2759"/>